<evidence type="ECO:0000256" key="2">
    <source>
        <dbReference type="ARBA" id="ARBA00023008"/>
    </source>
</evidence>
<accession>A0A075MQH1</accession>
<feature type="domain" description="Blue (type 1) copper" evidence="3">
    <location>
        <begin position="46"/>
        <end position="134"/>
    </location>
</feature>
<sequence>MPAAAGLAAGFAFVALFSAWAANPPLYRIDSWIVYAVKIPEGAAAQERNFEPEVIDMKSGSAIRWTNNETAPTTVVIGPACTPSSDVYKATTASRVKLEKQLAPGESFECRFNDMGEYTIHAEPWPWMRGTIKVAP</sequence>
<dbReference type="InterPro" id="IPR000923">
    <property type="entry name" value="BlueCu_1"/>
</dbReference>
<dbReference type="Pfam" id="PF00127">
    <property type="entry name" value="Copper-bind"/>
    <property type="match status" value="1"/>
</dbReference>
<proteinExistence type="predicted"/>
<name>A0A075MQH1_9ARCH</name>
<dbReference type="Gene3D" id="2.60.40.420">
    <property type="entry name" value="Cupredoxins - blue copper proteins"/>
    <property type="match status" value="1"/>
</dbReference>
<dbReference type="PANTHER" id="PTHR36507">
    <property type="entry name" value="BLL1555 PROTEIN"/>
    <property type="match status" value="1"/>
</dbReference>
<dbReference type="EMBL" id="CP007174">
    <property type="protein sequence ID" value="AIF83122.1"/>
    <property type="molecule type" value="Genomic_DNA"/>
</dbReference>
<dbReference type="PANTHER" id="PTHR36507:SF1">
    <property type="entry name" value="BLL1555 PROTEIN"/>
    <property type="match status" value="1"/>
</dbReference>
<dbReference type="Proteomes" id="UP000028194">
    <property type="component" value="Chromosome"/>
</dbReference>
<dbReference type="InterPro" id="IPR052721">
    <property type="entry name" value="ET_Amicyanin"/>
</dbReference>
<keyword evidence="5" id="KW-1185">Reference proteome</keyword>
<evidence type="ECO:0000256" key="1">
    <source>
        <dbReference type="ARBA" id="ARBA00022723"/>
    </source>
</evidence>
<protein>
    <submittedName>
        <fullName evidence="4">Plastocyanin</fullName>
    </submittedName>
</protein>
<keyword evidence="1" id="KW-0479">Metal-binding</keyword>
<evidence type="ECO:0000313" key="5">
    <source>
        <dbReference type="Proteomes" id="UP000028194"/>
    </source>
</evidence>
<evidence type="ECO:0000313" key="4">
    <source>
        <dbReference type="EMBL" id="AIF83122.1"/>
    </source>
</evidence>
<dbReference type="InterPro" id="IPR008972">
    <property type="entry name" value="Cupredoxin"/>
</dbReference>
<dbReference type="GO" id="GO:0009055">
    <property type="term" value="F:electron transfer activity"/>
    <property type="evidence" value="ECO:0007669"/>
    <property type="project" value="InterPro"/>
</dbReference>
<reference evidence="4 5" key="1">
    <citation type="journal article" date="2014" name="PLoS ONE">
        <title>Genome Sequence of Candidatus Nitrososphaera evergladensis from Group I.1b Enriched from Everglades Soil Reveals Novel Genomic Features of the Ammonia-Oxidizing Archaea.</title>
        <authorList>
            <person name="Zhalnina K.V."/>
            <person name="Dias R."/>
            <person name="Leonard M.T."/>
            <person name="Dorr de Quadros P."/>
            <person name="Camargo F.A."/>
            <person name="Drew J.C."/>
            <person name="Farmerie W.G."/>
            <person name="Daroub S.H."/>
            <person name="Triplett E.W."/>
        </authorList>
    </citation>
    <scope>NUCLEOTIDE SEQUENCE [LARGE SCALE GENOMIC DNA]</scope>
    <source>
        <strain evidence="4 5">SR1</strain>
    </source>
</reference>
<dbReference type="AlphaFoldDB" id="A0A075MQH1"/>
<dbReference type="SUPFAM" id="SSF49503">
    <property type="entry name" value="Cupredoxins"/>
    <property type="match status" value="1"/>
</dbReference>
<evidence type="ECO:0000259" key="3">
    <source>
        <dbReference type="Pfam" id="PF00127"/>
    </source>
</evidence>
<dbReference type="OrthoDB" id="3380at2157"/>
<dbReference type="GeneID" id="41596872"/>
<dbReference type="STRING" id="1459636.NTE_01049"/>
<dbReference type="HOGENOM" id="CLU_1870626_0_0_2"/>
<organism evidence="4 5">
    <name type="scientific">Candidatus Nitrososphaera evergladensis SR1</name>
    <dbReference type="NCBI Taxonomy" id="1459636"/>
    <lineage>
        <taxon>Archaea</taxon>
        <taxon>Nitrososphaerota</taxon>
        <taxon>Nitrososphaeria</taxon>
        <taxon>Nitrososphaerales</taxon>
        <taxon>Nitrososphaeraceae</taxon>
        <taxon>Nitrososphaera</taxon>
    </lineage>
</organism>
<dbReference type="GO" id="GO:0005507">
    <property type="term" value="F:copper ion binding"/>
    <property type="evidence" value="ECO:0007669"/>
    <property type="project" value="InterPro"/>
</dbReference>
<keyword evidence="2" id="KW-0186">Copper</keyword>
<dbReference type="KEGG" id="nev:NTE_01049"/>
<gene>
    <name evidence="4" type="ORF">NTE_01049</name>
</gene>
<dbReference type="RefSeq" id="WP_148699948.1">
    <property type="nucleotide sequence ID" value="NZ_CP007174.1"/>
</dbReference>